<evidence type="ECO:0000256" key="4">
    <source>
        <dbReference type="ARBA" id="ARBA00022692"/>
    </source>
</evidence>
<dbReference type="GO" id="GO:0005886">
    <property type="term" value="C:plasma membrane"/>
    <property type="evidence" value="ECO:0007669"/>
    <property type="project" value="UniProtKB-SubCell"/>
</dbReference>
<keyword evidence="4 9" id="KW-0812">Transmembrane</keyword>
<dbReference type="HAMAP" id="MF_00115">
    <property type="entry name" value="MscL"/>
    <property type="match status" value="1"/>
</dbReference>
<dbReference type="PRINTS" id="PR01264">
    <property type="entry name" value="MECHCHANNEL"/>
</dbReference>
<reference evidence="10" key="2">
    <citation type="submission" date="2023-02" db="EMBL/GenBank/DDBJ databases">
        <authorList>
            <person name="Sun Q."/>
            <person name="Mori K."/>
        </authorList>
    </citation>
    <scope>NUCLEOTIDE SEQUENCE</scope>
    <source>
        <strain evidence="10">NBRC 112290</strain>
    </source>
</reference>
<feature type="transmembrane region" description="Helical" evidence="9">
    <location>
        <begin position="103"/>
        <end position="125"/>
    </location>
</feature>
<evidence type="ECO:0000256" key="6">
    <source>
        <dbReference type="ARBA" id="ARBA00023065"/>
    </source>
</evidence>
<dbReference type="GO" id="GO:0008381">
    <property type="term" value="F:mechanosensitive monoatomic ion channel activity"/>
    <property type="evidence" value="ECO:0007669"/>
    <property type="project" value="UniProtKB-UniRule"/>
</dbReference>
<sequence>MTSPAQRYSQASDAIRKRTGFLNGFKEFISRGNAIELAVGIVIGAAFTAVVTAIVDGVINPLVGGIFGQPNLDEIGAFTIGNAVWTDANGVEQVGATLRPGTILTALFNFLIVAAAIYFIVVLPLNKLAARRNKAEELTPEAPSDDVILLGEIRDLLKAQAEGPGQVPGQQPRP</sequence>
<comment type="function">
    <text evidence="9">Channel that opens in response to stretch forces in the membrane lipid bilayer. May participate in the regulation of osmotic pressure changes within the cell.</text>
</comment>
<proteinExistence type="inferred from homology"/>
<dbReference type="NCBIfam" id="TIGR00220">
    <property type="entry name" value="mscL"/>
    <property type="match status" value="1"/>
</dbReference>
<dbReference type="InterPro" id="IPR037673">
    <property type="entry name" value="MSC/AndL"/>
</dbReference>
<dbReference type="SUPFAM" id="SSF81330">
    <property type="entry name" value="Gated mechanosensitive channel"/>
    <property type="match status" value="1"/>
</dbReference>
<evidence type="ECO:0000256" key="3">
    <source>
        <dbReference type="ARBA" id="ARBA00022475"/>
    </source>
</evidence>
<comment type="subcellular location">
    <subcellularLocation>
        <location evidence="9">Cell membrane</location>
        <topology evidence="9">Multi-pass membrane protein</topology>
    </subcellularLocation>
    <subcellularLocation>
        <location evidence="1">Membrane</location>
        <topology evidence="1">Multi-pass membrane protein</topology>
    </subcellularLocation>
</comment>
<keyword evidence="2 9" id="KW-0813">Transport</keyword>
<feature type="transmembrane region" description="Helical" evidence="9">
    <location>
        <begin position="34"/>
        <end position="55"/>
    </location>
</feature>
<dbReference type="Pfam" id="PF01741">
    <property type="entry name" value="MscL"/>
    <property type="match status" value="1"/>
</dbReference>
<dbReference type="EMBL" id="BSUM01000001">
    <property type="protein sequence ID" value="GMA30449.1"/>
    <property type="molecule type" value="Genomic_DNA"/>
</dbReference>
<comment type="caution">
    <text evidence="10">The sequence shown here is derived from an EMBL/GenBank/DDBJ whole genome shotgun (WGS) entry which is preliminary data.</text>
</comment>
<evidence type="ECO:0000256" key="5">
    <source>
        <dbReference type="ARBA" id="ARBA00022989"/>
    </source>
</evidence>
<keyword evidence="8 9" id="KW-0407">Ion channel</keyword>
<dbReference type="PANTHER" id="PTHR30266:SF2">
    <property type="entry name" value="LARGE-CONDUCTANCE MECHANOSENSITIVE CHANNEL"/>
    <property type="match status" value="1"/>
</dbReference>
<name>A0AA37XAT2_9MICO</name>
<organism evidence="10 11">
    <name type="scientific">Litorihabitans aurantiacus</name>
    <dbReference type="NCBI Taxonomy" id="1930061"/>
    <lineage>
        <taxon>Bacteria</taxon>
        <taxon>Bacillati</taxon>
        <taxon>Actinomycetota</taxon>
        <taxon>Actinomycetes</taxon>
        <taxon>Micrococcales</taxon>
        <taxon>Beutenbergiaceae</taxon>
        <taxon>Litorihabitans</taxon>
    </lineage>
</organism>
<evidence type="ECO:0000256" key="8">
    <source>
        <dbReference type="ARBA" id="ARBA00023303"/>
    </source>
</evidence>
<evidence type="ECO:0000313" key="11">
    <source>
        <dbReference type="Proteomes" id="UP001157161"/>
    </source>
</evidence>
<evidence type="ECO:0000256" key="1">
    <source>
        <dbReference type="ARBA" id="ARBA00004141"/>
    </source>
</evidence>
<dbReference type="InterPro" id="IPR001185">
    <property type="entry name" value="MS_channel"/>
</dbReference>
<keyword evidence="5 9" id="KW-1133">Transmembrane helix</keyword>
<evidence type="ECO:0000256" key="9">
    <source>
        <dbReference type="HAMAP-Rule" id="MF_00115"/>
    </source>
</evidence>
<keyword evidence="6 9" id="KW-0406">Ion transport</keyword>
<dbReference type="Gene3D" id="1.10.1200.120">
    <property type="entry name" value="Large-conductance mechanosensitive channel, MscL, domain 1"/>
    <property type="match status" value="1"/>
</dbReference>
<accession>A0AA37XAT2</accession>
<protein>
    <recommendedName>
        <fullName evidence="9">Large-conductance mechanosensitive channel</fullName>
    </recommendedName>
</protein>
<evidence type="ECO:0000256" key="7">
    <source>
        <dbReference type="ARBA" id="ARBA00023136"/>
    </source>
</evidence>
<comment type="subunit">
    <text evidence="9">Homopentamer.</text>
</comment>
<dbReference type="RefSeq" id="WP_284249084.1">
    <property type="nucleotide sequence ID" value="NZ_BSUM01000001.1"/>
</dbReference>
<evidence type="ECO:0000256" key="2">
    <source>
        <dbReference type="ARBA" id="ARBA00022448"/>
    </source>
</evidence>
<dbReference type="Proteomes" id="UP001157161">
    <property type="component" value="Unassembled WGS sequence"/>
</dbReference>
<evidence type="ECO:0000313" key="10">
    <source>
        <dbReference type="EMBL" id="GMA30449.1"/>
    </source>
</evidence>
<keyword evidence="3 9" id="KW-1003">Cell membrane</keyword>
<dbReference type="AlphaFoldDB" id="A0AA37XAT2"/>
<comment type="similarity">
    <text evidence="9">Belongs to the MscL family.</text>
</comment>
<reference evidence="10" key="1">
    <citation type="journal article" date="2014" name="Int. J. Syst. Evol. Microbiol.">
        <title>Complete genome sequence of Corynebacterium casei LMG S-19264T (=DSM 44701T), isolated from a smear-ripened cheese.</title>
        <authorList>
            <consortium name="US DOE Joint Genome Institute (JGI-PGF)"/>
            <person name="Walter F."/>
            <person name="Albersmeier A."/>
            <person name="Kalinowski J."/>
            <person name="Ruckert C."/>
        </authorList>
    </citation>
    <scope>NUCLEOTIDE SEQUENCE</scope>
    <source>
        <strain evidence="10">NBRC 112290</strain>
    </source>
</reference>
<keyword evidence="11" id="KW-1185">Reference proteome</keyword>
<dbReference type="PANTHER" id="PTHR30266">
    <property type="entry name" value="MECHANOSENSITIVE CHANNEL MSCL"/>
    <property type="match status" value="1"/>
</dbReference>
<keyword evidence="7 9" id="KW-0472">Membrane</keyword>
<dbReference type="InterPro" id="IPR036019">
    <property type="entry name" value="MscL_channel"/>
</dbReference>
<gene>
    <name evidence="9" type="primary">mscL</name>
    <name evidence="10" type="ORF">GCM10025875_04410</name>
</gene>